<dbReference type="PANTHER" id="PTHR40980:SF3">
    <property type="entry name" value="TONB-DEPENDENT RECEPTOR-LIKE BETA-BARREL DOMAIN-CONTAINING PROTEIN"/>
    <property type="match status" value="1"/>
</dbReference>
<keyword evidence="2 4" id="KW-0472">Membrane</keyword>
<dbReference type="InterPro" id="IPR000531">
    <property type="entry name" value="Beta-barrel_TonB"/>
</dbReference>
<dbReference type="Gene3D" id="2.40.170.20">
    <property type="entry name" value="TonB-dependent receptor, beta-barrel domain"/>
    <property type="match status" value="1"/>
</dbReference>
<feature type="domain" description="TonB-dependent receptor-like beta-barrel" evidence="7">
    <location>
        <begin position="418"/>
        <end position="888"/>
    </location>
</feature>
<dbReference type="InterPro" id="IPR037066">
    <property type="entry name" value="Plug_dom_sf"/>
</dbReference>
<evidence type="ECO:0000259" key="8">
    <source>
        <dbReference type="Pfam" id="PF07715"/>
    </source>
</evidence>
<dbReference type="RefSeq" id="WP_037567768.1">
    <property type="nucleotide sequence ID" value="NZ_BBJS01000018.1"/>
</dbReference>
<keyword evidence="4" id="KW-0798">TonB box</keyword>
<name>A0A0C9NFB7_SPHPI</name>
<sequence>MRQTVIAGLLASVSAMAAMAAMTVAAPALAQEQPTSTDQTQGPAAAPATADQDETGSADIVVTGLRQSLSSAQNIKRNSDAIVDALVAEDIGKFPDNNASEAIARVTGVQVTRYADEANGVLIRGLPNVQTTVQGREIFTADGRSVAIQDFPAQALSRVDVFKATTAENLEGGIAGLIDVGLRRPFDLKGFQLAGAARGVYNTESRKLDPIGSLLISDRWQTGIGEIGALINASFTQTRFLNSVRYQGFQDNVPAAQAILPASVGRNFTFPQDIGLFYGRGNRQRPSINGSVQWKPADNLMIYVDGLYQGYRNKIANDFFGIPIQSSPSGGNPPTIRNAVLTQDGTTLESFDVDLGIVNGPTKQAGRQSTDTFQGALGAKWDIGNAVFTTDLAYTKSTVDNSYYEFQTTLANPLSLAVKLNDQRSVNFTPSGVDFNNPASFLVRGLYENRNRAEGSQWQWQGNLAIDTESSLFPKFQFGLRYADRNASSVFGDRYAALNSLRDPIGNVPGVSDGRIIEAGFHGDNVQQFRSWFAPDPNILNNRINDVRDYVRQALVRAGADAGARQTWAPERPALNPLNAFNAREQVFTSYAQVNYAFDIGIPVDGVIGGRVIITRNRLNGTNQLPTANGTVLVPINSSTQYVDILPNISAQLHFTDQLKLRLSRTQALSRPGFNQINPTLTIQQGTIGGNISYTGNGGNPNLQPIRSDNYDASLEYYFSRTGSVSVAGFYRKINGFINSLPQIVNVQPFGDILVYRPSNAGSGTIKGIEVAGTTFFDFLPGALRGLGAQANFTYIDGEQVLDSAANFAGGRQTLPGVSKYSFNVIGLYELGPTSVRLAYNYRSANVDGFGAPGVFTTVYSGAVGRLDLSASYNLNDNITLTVDATNLLRTPYHSYVKDPRYPRDVRWEASLLSAGVRFRF</sequence>
<evidence type="ECO:0000256" key="3">
    <source>
        <dbReference type="ARBA" id="ARBA00023237"/>
    </source>
</evidence>
<reference evidence="9 10" key="1">
    <citation type="submission" date="2014-08" db="EMBL/GenBank/DDBJ databases">
        <title>Whole genome shotgun sequence of Sphingomonas paucimobilis NBRC 13935.</title>
        <authorList>
            <person name="Hosoyama A."/>
            <person name="Hashimoto M."/>
            <person name="Hosoyama Y."/>
            <person name="Noguchi M."/>
            <person name="Uohara A."/>
            <person name="Ohji S."/>
            <person name="Katano-Makiyama Y."/>
            <person name="Ichikawa N."/>
            <person name="Kimura A."/>
            <person name="Yamazoe A."/>
            <person name="Fujita N."/>
        </authorList>
    </citation>
    <scope>NUCLEOTIDE SEQUENCE [LARGE SCALE GENOMIC DNA]</scope>
    <source>
        <strain evidence="9 10">NBRC 13935</strain>
    </source>
</reference>
<dbReference type="EMBL" id="BBJS01000018">
    <property type="protein sequence ID" value="GAN13443.1"/>
    <property type="molecule type" value="Genomic_DNA"/>
</dbReference>
<dbReference type="Pfam" id="PF07715">
    <property type="entry name" value="Plug"/>
    <property type="match status" value="1"/>
</dbReference>
<proteinExistence type="inferred from homology"/>
<comment type="similarity">
    <text evidence="4">Belongs to the TonB-dependent receptor family.</text>
</comment>
<feature type="chain" id="PRO_5002200156" evidence="6">
    <location>
        <begin position="31"/>
        <end position="921"/>
    </location>
</feature>
<dbReference type="InterPro" id="IPR036942">
    <property type="entry name" value="Beta-barrel_TonB_sf"/>
</dbReference>
<dbReference type="Proteomes" id="UP000032025">
    <property type="component" value="Unassembled WGS sequence"/>
</dbReference>
<dbReference type="PANTHER" id="PTHR40980">
    <property type="entry name" value="PLUG DOMAIN-CONTAINING PROTEIN"/>
    <property type="match status" value="1"/>
</dbReference>
<evidence type="ECO:0000256" key="4">
    <source>
        <dbReference type="RuleBase" id="RU003357"/>
    </source>
</evidence>
<dbReference type="Pfam" id="PF00593">
    <property type="entry name" value="TonB_dep_Rec_b-barrel"/>
    <property type="match status" value="1"/>
</dbReference>
<feature type="domain" description="TonB-dependent receptor plug" evidence="8">
    <location>
        <begin position="76"/>
        <end position="176"/>
    </location>
</feature>
<dbReference type="AlphaFoldDB" id="A0A0C9NFB7"/>
<protein>
    <submittedName>
        <fullName evidence="9">DNA, contig: SP618</fullName>
    </submittedName>
</protein>
<comment type="caution">
    <text evidence="9">The sequence shown here is derived from an EMBL/GenBank/DDBJ whole genome shotgun (WGS) entry which is preliminary data.</text>
</comment>
<comment type="subcellular location">
    <subcellularLocation>
        <location evidence="1 4">Cell outer membrane</location>
    </subcellularLocation>
</comment>
<organism evidence="9 10">
    <name type="scientific">Sphingomonas paucimobilis NBRC 13935</name>
    <dbReference type="NCBI Taxonomy" id="1219050"/>
    <lineage>
        <taxon>Bacteria</taxon>
        <taxon>Pseudomonadati</taxon>
        <taxon>Pseudomonadota</taxon>
        <taxon>Alphaproteobacteria</taxon>
        <taxon>Sphingomonadales</taxon>
        <taxon>Sphingomonadaceae</taxon>
        <taxon>Sphingomonas</taxon>
    </lineage>
</organism>
<keyword evidence="6" id="KW-0732">Signal</keyword>
<dbReference type="SUPFAM" id="SSF56935">
    <property type="entry name" value="Porins"/>
    <property type="match status" value="1"/>
</dbReference>
<dbReference type="GO" id="GO:0009279">
    <property type="term" value="C:cell outer membrane"/>
    <property type="evidence" value="ECO:0007669"/>
    <property type="project" value="UniProtKB-SubCell"/>
</dbReference>
<evidence type="ECO:0000256" key="5">
    <source>
        <dbReference type="SAM" id="MobiDB-lite"/>
    </source>
</evidence>
<evidence type="ECO:0000313" key="9">
    <source>
        <dbReference type="EMBL" id="GAN13443.1"/>
    </source>
</evidence>
<dbReference type="InterPro" id="IPR010104">
    <property type="entry name" value="TonB_rcpt_bac"/>
</dbReference>
<gene>
    <name evidence="9" type="ORF">SP6_18_00080</name>
</gene>
<evidence type="ECO:0000313" key="10">
    <source>
        <dbReference type="Proteomes" id="UP000032025"/>
    </source>
</evidence>
<keyword evidence="3" id="KW-0998">Cell outer membrane</keyword>
<evidence type="ECO:0000256" key="1">
    <source>
        <dbReference type="ARBA" id="ARBA00004442"/>
    </source>
</evidence>
<feature type="compositionally biased region" description="Low complexity" evidence="5">
    <location>
        <begin position="37"/>
        <end position="50"/>
    </location>
</feature>
<keyword evidence="10" id="KW-1185">Reference proteome</keyword>
<evidence type="ECO:0000256" key="6">
    <source>
        <dbReference type="SAM" id="SignalP"/>
    </source>
</evidence>
<evidence type="ECO:0000259" key="7">
    <source>
        <dbReference type="Pfam" id="PF00593"/>
    </source>
</evidence>
<evidence type="ECO:0000256" key="2">
    <source>
        <dbReference type="ARBA" id="ARBA00023136"/>
    </source>
</evidence>
<dbReference type="Gene3D" id="2.170.130.10">
    <property type="entry name" value="TonB-dependent receptor, plug domain"/>
    <property type="match status" value="1"/>
</dbReference>
<dbReference type="InterPro" id="IPR012910">
    <property type="entry name" value="Plug_dom"/>
</dbReference>
<feature type="region of interest" description="Disordered" evidence="5">
    <location>
        <begin position="31"/>
        <end position="55"/>
    </location>
</feature>
<accession>A0A0C9NFB7</accession>
<feature type="signal peptide" evidence="6">
    <location>
        <begin position="1"/>
        <end position="30"/>
    </location>
</feature>
<dbReference type="NCBIfam" id="TIGR01782">
    <property type="entry name" value="TonB-Xanth-Caul"/>
    <property type="match status" value="1"/>
</dbReference>